<reference evidence="3" key="1">
    <citation type="submission" date="2024-05" db="EMBL/GenBank/DDBJ databases">
        <title>Isolation and characterization of Sporomusa carbonis sp. nov., a carboxydotrophic hydrogenogen in the genus of Sporomusa isolated from a charcoal burning pile.</title>
        <authorList>
            <person name="Boeer T."/>
            <person name="Rosenbaum F."/>
            <person name="Eysell L."/>
            <person name="Mueller V."/>
            <person name="Daniel R."/>
            <person name="Poehlein A."/>
        </authorList>
    </citation>
    <scope>NUCLEOTIDE SEQUENCE [LARGE SCALE GENOMIC DNA]</scope>
    <source>
        <strain evidence="3">DSM 10669</strain>
    </source>
</reference>
<accession>A0ABZ3IT49</accession>
<dbReference type="PANTHER" id="PTHR42856">
    <property type="entry name" value="ACYL-COENZYME A THIOESTERASE PAAI"/>
    <property type="match status" value="1"/>
</dbReference>
<proteinExistence type="predicted"/>
<dbReference type="Pfam" id="PF03061">
    <property type="entry name" value="4HBT"/>
    <property type="match status" value="1"/>
</dbReference>
<sequence length="135" mass="14922">MEKVKPFFSNNDQFAKHVGLEIVEAKKGYARVKMVIQAHHLNGVQTVHGGAIFTLADFSLAIASNSHGRIAMGVNCTISYMKAVSTGTLFAEAQEVSLNHKLGHYLVNIYDEQHELIAAFQGMVYRKEAQLPFEG</sequence>
<dbReference type="GO" id="GO:0016787">
    <property type="term" value="F:hydrolase activity"/>
    <property type="evidence" value="ECO:0007669"/>
    <property type="project" value="UniProtKB-KW"/>
</dbReference>
<dbReference type="InterPro" id="IPR006683">
    <property type="entry name" value="Thioestr_dom"/>
</dbReference>
<evidence type="ECO:0000313" key="3">
    <source>
        <dbReference type="EMBL" id="XFO68592.1"/>
    </source>
</evidence>
<dbReference type="CDD" id="cd03443">
    <property type="entry name" value="PaaI_thioesterase"/>
    <property type="match status" value="1"/>
</dbReference>
<keyword evidence="1 3" id="KW-0378">Hydrolase</keyword>
<protein>
    <submittedName>
        <fullName evidence="3">Acyl-coenzyme A thioesterase PaaI</fullName>
        <ecNumber evidence="3">3.1.2.-</ecNumber>
    </submittedName>
</protein>
<dbReference type="RefSeq" id="WP_094606963.1">
    <property type="nucleotide sequence ID" value="NZ_CP155573.1"/>
</dbReference>
<dbReference type="InterPro" id="IPR003736">
    <property type="entry name" value="PAAI_dom"/>
</dbReference>
<dbReference type="InterPro" id="IPR029069">
    <property type="entry name" value="HotDog_dom_sf"/>
</dbReference>
<dbReference type="Proteomes" id="UP000216752">
    <property type="component" value="Chromosome"/>
</dbReference>
<dbReference type="InterPro" id="IPR052723">
    <property type="entry name" value="Acyl-CoA_thioesterase_PaaI"/>
</dbReference>
<keyword evidence="4" id="KW-1185">Reference proteome</keyword>
<dbReference type="NCBIfam" id="TIGR00369">
    <property type="entry name" value="unchar_dom_1"/>
    <property type="match status" value="1"/>
</dbReference>
<evidence type="ECO:0000256" key="1">
    <source>
        <dbReference type="ARBA" id="ARBA00022801"/>
    </source>
</evidence>
<organism evidence="3 4">
    <name type="scientific">Sporomusa silvacetica DSM 10669</name>
    <dbReference type="NCBI Taxonomy" id="1123289"/>
    <lineage>
        <taxon>Bacteria</taxon>
        <taxon>Bacillati</taxon>
        <taxon>Bacillota</taxon>
        <taxon>Negativicutes</taxon>
        <taxon>Selenomonadales</taxon>
        <taxon>Sporomusaceae</taxon>
        <taxon>Sporomusa</taxon>
    </lineage>
</organism>
<dbReference type="PANTHER" id="PTHR42856:SF1">
    <property type="entry name" value="ACYL-COENZYME A THIOESTERASE PAAI"/>
    <property type="match status" value="1"/>
</dbReference>
<evidence type="ECO:0000259" key="2">
    <source>
        <dbReference type="Pfam" id="PF03061"/>
    </source>
</evidence>
<dbReference type="Gene3D" id="3.10.129.10">
    <property type="entry name" value="Hotdog Thioesterase"/>
    <property type="match status" value="1"/>
</dbReference>
<name>A0ABZ3IT49_9FIRM</name>
<dbReference type="SUPFAM" id="SSF54637">
    <property type="entry name" value="Thioesterase/thiol ester dehydrase-isomerase"/>
    <property type="match status" value="1"/>
</dbReference>
<evidence type="ECO:0000313" key="4">
    <source>
        <dbReference type="Proteomes" id="UP000216752"/>
    </source>
</evidence>
<dbReference type="EMBL" id="CP155573">
    <property type="protein sequence ID" value="XFO68592.1"/>
    <property type="molecule type" value="Genomic_DNA"/>
</dbReference>
<dbReference type="EC" id="3.1.2.-" evidence="3"/>
<feature type="domain" description="Thioesterase" evidence="2">
    <location>
        <begin position="46"/>
        <end position="117"/>
    </location>
</feature>
<gene>
    <name evidence="3" type="primary">paaI_2</name>
    <name evidence="3" type="ORF">SPSIL_048150</name>
</gene>